<evidence type="ECO:0000256" key="1">
    <source>
        <dbReference type="SAM" id="MobiDB-lite"/>
    </source>
</evidence>
<organism evidence="2 3">
    <name type="scientific">Magnetospirillum molischianum DSM 120</name>
    <dbReference type="NCBI Taxonomy" id="1150626"/>
    <lineage>
        <taxon>Bacteria</taxon>
        <taxon>Pseudomonadati</taxon>
        <taxon>Pseudomonadota</taxon>
        <taxon>Alphaproteobacteria</taxon>
        <taxon>Rhodospirillales</taxon>
        <taxon>Rhodospirillaceae</taxon>
        <taxon>Magnetospirillum</taxon>
    </lineage>
</organism>
<evidence type="ECO:0000313" key="2">
    <source>
        <dbReference type="EMBL" id="CCG43200.1"/>
    </source>
</evidence>
<dbReference type="InterPro" id="IPR018733">
    <property type="entry name" value="DUF2274"/>
</dbReference>
<name>H8FXW2_MAGML</name>
<dbReference type="RefSeq" id="WP_002731238.1">
    <property type="nucleotide sequence ID" value="NZ_CAHP01000059.1"/>
</dbReference>
<feature type="compositionally biased region" description="Basic and acidic residues" evidence="1">
    <location>
        <begin position="62"/>
        <end position="76"/>
    </location>
</feature>
<dbReference type="Pfam" id="PF10038">
    <property type="entry name" value="DUF2274"/>
    <property type="match status" value="1"/>
</dbReference>
<protein>
    <recommendedName>
        <fullName evidence="4">DUF2274 domain-containing protein</fullName>
    </recommendedName>
</protein>
<proteinExistence type="predicted"/>
<gene>
    <name evidence="2" type="ORF">PHAMO_70004</name>
</gene>
<dbReference type="Proteomes" id="UP000004169">
    <property type="component" value="Unassembled WGS sequence"/>
</dbReference>
<evidence type="ECO:0008006" key="4">
    <source>
        <dbReference type="Google" id="ProtNLM"/>
    </source>
</evidence>
<feature type="compositionally biased region" description="Polar residues" evidence="1">
    <location>
        <begin position="89"/>
        <end position="105"/>
    </location>
</feature>
<accession>H8FXW2</accession>
<dbReference type="EMBL" id="CAHP01000059">
    <property type="protein sequence ID" value="CCG43200.1"/>
    <property type="molecule type" value="Genomic_DNA"/>
</dbReference>
<comment type="caution">
    <text evidence="2">The sequence shown here is derived from an EMBL/GenBank/DDBJ whole genome shotgun (WGS) entry which is preliminary data.</text>
</comment>
<dbReference type="eggNOG" id="COG5639">
    <property type="taxonomic scope" value="Bacteria"/>
</dbReference>
<keyword evidence="3" id="KW-1185">Reference proteome</keyword>
<feature type="region of interest" description="Disordered" evidence="1">
    <location>
        <begin position="62"/>
        <end position="105"/>
    </location>
</feature>
<reference evidence="2 3" key="1">
    <citation type="journal article" date="2012" name="J. Bacteriol.">
        <title>Draft Genome Sequence of the Purple Photosynthetic Bacterium Phaeospirillum molischianum DSM120, a Particularly Versatile Bacterium.</title>
        <authorList>
            <person name="Duquesne K."/>
            <person name="Prima V."/>
            <person name="Ji B."/>
            <person name="Rouy Z."/>
            <person name="Medigue C."/>
            <person name="Talla E."/>
            <person name="Sturgis J.N."/>
        </authorList>
    </citation>
    <scope>NUCLEOTIDE SEQUENCE [LARGE SCALE GENOMIC DNA]</scope>
    <source>
        <strain evidence="3">DSM120</strain>
    </source>
</reference>
<evidence type="ECO:0000313" key="3">
    <source>
        <dbReference type="Proteomes" id="UP000004169"/>
    </source>
</evidence>
<dbReference type="OrthoDB" id="9803810at2"/>
<dbReference type="STRING" id="1150626.PHAMO_70004"/>
<sequence length="105" mass="11435">MAKLKLTSIPDDKPIKLTIEVPAAVFRDLAAYAEAMGRVNGQATPEPAKLVVPMIQRFMATDREFAKARRGDDHPSHQGAGTRNDHETPVQSSQTASLNSPPFSH</sequence>
<dbReference type="AlphaFoldDB" id="H8FXW2"/>